<evidence type="ECO:0000313" key="4">
    <source>
        <dbReference type="EMBL" id="SDU28152.1"/>
    </source>
</evidence>
<dbReference type="AlphaFoldDB" id="A0A1H2H8K8"/>
<dbReference type="SMART" id="SM00448">
    <property type="entry name" value="REC"/>
    <property type="match status" value="1"/>
</dbReference>
<organism evidence="4 5">
    <name type="scientific">Desulfobacula phenolica</name>
    <dbReference type="NCBI Taxonomy" id="90732"/>
    <lineage>
        <taxon>Bacteria</taxon>
        <taxon>Pseudomonadati</taxon>
        <taxon>Thermodesulfobacteriota</taxon>
        <taxon>Desulfobacteria</taxon>
        <taxon>Desulfobacterales</taxon>
        <taxon>Desulfobacteraceae</taxon>
        <taxon>Desulfobacula</taxon>
    </lineage>
</organism>
<evidence type="ECO:0000259" key="3">
    <source>
        <dbReference type="PROSITE" id="PS50110"/>
    </source>
</evidence>
<feature type="modified residue" description="4-aspartylphosphate" evidence="2">
    <location>
        <position position="52"/>
    </location>
</feature>
<dbReference type="PANTHER" id="PTHR44591">
    <property type="entry name" value="STRESS RESPONSE REGULATOR PROTEIN 1"/>
    <property type="match status" value="1"/>
</dbReference>
<dbReference type="EMBL" id="FNLL01000006">
    <property type="protein sequence ID" value="SDU28152.1"/>
    <property type="molecule type" value="Genomic_DNA"/>
</dbReference>
<evidence type="ECO:0000256" key="2">
    <source>
        <dbReference type="PROSITE-ProRule" id="PRU00169"/>
    </source>
</evidence>
<dbReference type="InterPro" id="IPR050595">
    <property type="entry name" value="Bact_response_regulator"/>
</dbReference>
<dbReference type="Pfam" id="PF00072">
    <property type="entry name" value="Response_reg"/>
    <property type="match status" value="1"/>
</dbReference>
<accession>A0A1H2H8K8</accession>
<dbReference type="PROSITE" id="PS50110">
    <property type="entry name" value="RESPONSE_REGULATORY"/>
    <property type="match status" value="1"/>
</dbReference>
<reference evidence="5" key="1">
    <citation type="submission" date="2016-10" db="EMBL/GenBank/DDBJ databases">
        <authorList>
            <person name="Varghese N."/>
            <person name="Submissions S."/>
        </authorList>
    </citation>
    <scope>NUCLEOTIDE SEQUENCE [LARGE SCALE GENOMIC DNA]</scope>
    <source>
        <strain evidence="5">DSM 3384</strain>
    </source>
</reference>
<dbReference type="Gene3D" id="3.40.50.2300">
    <property type="match status" value="1"/>
</dbReference>
<keyword evidence="5" id="KW-1185">Reference proteome</keyword>
<feature type="domain" description="Response regulatory" evidence="3">
    <location>
        <begin position="3"/>
        <end position="117"/>
    </location>
</feature>
<sequence length="119" mass="13267">MAKILLIDDSWLTRRGLSGMISSSGHEIVEAENGMDGVEKIKDECPDCIFLDLLMPEMDGYEVLEILKEKNIKIPVIVCSADIQDTAKSKCLKLGAFDFLNKPPMVEEVLQVLEKALQI</sequence>
<gene>
    <name evidence="4" type="ORF">SAMN04487931_106103</name>
</gene>
<dbReference type="RefSeq" id="WP_092234597.1">
    <property type="nucleotide sequence ID" value="NZ_FNLL01000006.1"/>
</dbReference>
<dbReference type="Proteomes" id="UP000199608">
    <property type="component" value="Unassembled WGS sequence"/>
</dbReference>
<dbReference type="InterPro" id="IPR001789">
    <property type="entry name" value="Sig_transdc_resp-reg_receiver"/>
</dbReference>
<keyword evidence="1 2" id="KW-0597">Phosphoprotein</keyword>
<proteinExistence type="predicted"/>
<evidence type="ECO:0000256" key="1">
    <source>
        <dbReference type="ARBA" id="ARBA00022553"/>
    </source>
</evidence>
<dbReference type="GO" id="GO:0000160">
    <property type="term" value="P:phosphorelay signal transduction system"/>
    <property type="evidence" value="ECO:0007669"/>
    <property type="project" value="InterPro"/>
</dbReference>
<protein>
    <submittedName>
        <fullName evidence="4">Response regulator receiver domain-containing protein</fullName>
    </submittedName>
</protein>
<dbReference type="SUPFAM" id="SSF52172">
    <property type="entry name" value="CheY-like"/>
    <property type="match status" value="1"/>
</dbReference>
<dbReference type="InterPro" id="IPR011006">
    <property type="entry name" value="CheY-like_superfamily"/>
</dbReference>
<evidence type="ECO:0000313" key="5">
    <source>
        <dbReference type="Proteomes" id="UP000199608"/>
    </source>
</evidence>
<dbReference type="PANTHER" id="PTHR44591:SF24">
    <property type="entry name" value="PROTEIN-GLUTAMATE METHYLESTERASE_PROTEIN-GLUTAMINE GLUTAMINASE 1"/>
    <property type="match status" value="1"/>
</dbReference>
<name>A0A1H2H8K8_9BACT</name>